<keyword evidence="2" id="KW-1185">Reference proteome</keyword>
<protein>
    <submittedName>
        <fullName evidence="1">Uncharacterized protein</fullName>
    </submittedName>
</protein>
<dbReference type="GeneID" id="88186641"/>
<dbReference type="Proteomes" id="UP000002424">
    <property type="component" value="Chromosome"/>
</dbReference>
<dbReference type="RefSeq" id="WP_012702179.1">
    <property type="nucleotide sequence ID" value="NC_012560.1"/>
</dbReference>
<reference evidence="1 2" key="1">
    <citation type="journal article" date="2009" name="J. Bacteriol.">
        <title>Genome sequence of Azotobacter vinelandii, an obligate aerobe specialized to support diverse anaerobic metabolic processes.</title>
        <authorList>
            <person name="Setubal J.C."/>
            <person name="dos Santos P."/>
            <person name="Goldman B.S."/>
            <person name="Ertesvag H."/>
            <person name="Espin G."/>
            <person name="Rubio L.M."/>
            <person name="Valla S."/>
            <person name="Almeida N.F."/>
            <person name="Balasubramanian D."/>
            <person name="Cromes L."/>
            <person name="Curatti L."/>
            <person name="Du Z."/>
            <person name="Godsy E."/>
            <person name="Goodner B."/>
            <person name="Hellner-Burris K."/>
            <person name="Hernandez J.A."/>
            <person name="Houmiel K."/>
            <person name="Imperial J."/>
            <person name="Kennedy C."/>
            <person name="Larson T.J."/>
            <person name="Latreille P."/>
            <person name="Ligon L.S."/>
            <person name="Lu J."/>
            <person name="Maerk M."/>
            <person name="Miller N.M."/>
            <person name="Norton S."/>
            <person name="O'Carroll I.P."/>
            <person name="Paulsen I."/>
            <person name="Raulfs E.C."/>
            <person name="Roemer R."/>
            <person name="Rosser J."/>
            <person name="Segura D."/>
            <person name="Slater S."/>
            <person name="Stricklin S.L."/>
            <person name="Studholme D.J."/>
            <person name="Sun J."/>
            <person name="Viana C.J."/>
            <person name="Wallin E."/>
            <person name="Wang B."/>
            <person name="Wheeler C."/>
            <person name="Zhu H."/>
            <person name="Dean D.R."/>
            <person name="Dixon R."/>
            <person name="Wood D."/>
        </authorList>
    </citation>
    <scope>NUCLEOTIDE SEQUENCE [LARGE SCALE GENOMIC DNA]</scope>
    <source>
        <strain evidence="2">DJ / ATCC BAA-1303</strain>
    </source>
</reference>
<dbReference type="OrthoDB" id="7067870at2"/>
<name>C1DRE6_AZOVD</name>
<dbReference type="EMBL" id="CP001157">
    <property type="protein sequence ID" value="ACO79804.1"/>
    <property type="molecule type" value="Genomic_DNA"/>
</dbReference>
<proteinExistence type="predicted"/>
<dbReference type="EnsemblBacteria" id="ACO79804">
    <property type="protein sequence ID" value="ACO79804"/>
    <property type="gene ID" value="Avin_36570"/>
</dbReference>
<evidence type="ECO:0000313" key="2">
    <source>
        <dbReference type="Proteomes" id="UP000002424"/>
    </source>
</evidence>
<gene>
    <name evidence="1" type="ordered locus">Avin_36570</name>
</gene>
<organism evidence="1 2">
    <name type="scientific">Azotobacter vinelandii (strain DJ / ATCC BAA-1303)</name>
    <dbReference type="NCBI Taxonomy" id="322710"/>
    <lineage>
        <taxon>Bacteria</taxon>
        <taxon>Pseudomonadati</taxon>
        <taxon>Pseudomonadota</taxon>
        <taxon>Gammaproteobacteria</taxon>
        <taxon>Pseudomonadales</taxon>
        <taxon>Pseudomonadaceae</taxon>
        <taxon>Azotobacter</taxon>
    </lineage>
</organism>
<sequence length="78" mass="9099">MNHDEVLQNRAEFRSDEVREADGQCCGNHLIFALRDRHHDFSLGITTVLQCLRFAEEQGAIPELPDEWWIAVRGRYCL</sequence>
<dbReference type="STRING" id="322710.Avin_36570"/>
<dbReference type="eggNOG" id="ENOG5033C2A">
    <property type="taxonomic scope" value="Bacteria"/>
</dbReference>
<dbReference type="HOGENOM" id="CLU_178286_1_0_6"/>
<dbReference type="KEGG" id="avn:Avin_36570"/>
<dbReference type="AlphaFoldDB" id="C1DRE6"/>
<evidence type="ECO:0000313" key="1">
    <source>
        <dbReference type="EMBL" id="ACO79804.1"/>
    </source>
</evidence>
<accession>C1DRE6</accession>